<reference evidence="3 4" key="1">
    <citation type="journal article" date="2016" name="Genome Announc.">
        <title>Draft Genome Sequence of Paenibacillus amylolyticus Heshi-A3, Isolated from Fermented Rice Bran in a Japanese Fermented Seafood Dish.</title>
        <authorList>
            <person name="Akuzawa S."/>
            <person name="Nagaoka J."/>
            <person name="Kanekatsu M."/>
            <person name="Kubota E."/>
            <person name="Ohtake R."/>
            <person name="Suzuki T."/>
            <person name="Kanesaki Y."/>
        </authorList>
    </citation>
    <scope>NUCLEOTIDE SEQUENCE [LARGE SCALE GENOMIC DNA]</scope>
    <source>
        <strain evidence="3 4">Heshi-A3</strain>
    </source>
</reference>
<keyword evidence="2" id="KW-0732">Signal</keyword>
<dbReference type="EMBL" id="BCNV01000001">
    <property type="protein sequence ID" value="GAS83375.1"/>
    <property type="molecule type" value="Genomic_DNA"/>
</dbReference>
<gene>
    <name evidence="3" type="ORF">PAHA3_3453</name>
</gene>
<name>A0A124DY79_PAEAM</name>
<feature type="region of interest" description="Disordered" evidence="1">
    <location>
        <begin position="26"/>
        <end position="80"/>
    </location>
</feature>
<dbReference type="AlphaFoldDB" id="A0A124DY79"/>
<feature type="chain" id="PRO_5038499115" description="Lipoprotein" evidence="2">
    <location>
        <begin position="27"/>
        <end position="193"/>
    </location>
</feature>
<evidence type="ECO:0000313" key="3">
    <source>
        <dbReference type="EMBL" id="GAS83375.1"/>
    </source>
</evidence>
<dbReference type="Proteomes" id="UP000069697">
    <property type="component" value="Unassembled WGS sequence"/>
</dbReference>
<organism evidence="3 4">
    <name type="scientific">Paenibacillus amylolyticus</name>
    <dbReference type="NCBI Taxonomy" id="1451"/>
    <lineage>
        <taxon>Bacteria</taxon>
        <taxon>Bacillati</taxon>
        <taxon>Bacillota</taxon>
        <taxon>Bacilli</taxon>
        <taxon>Bacillales</taxon>
        <taxon>Paenibacillaceae</taxon>
        <taxon>Paenibacillus</taxon>
    </lineage>
</organism>
<sequence>MVKRRNYVIVCAALAMMVALSACSSAADEPTGDTEKVDTEVSSGTVEQATNEGTSEAATSGVTETEGTTAPADSDSDRGEEAIAGTNELPENLPSDFPLPEDATIRLANSGENEGKQSAMVIFSTEQDMKTVSQLYKDYFNAKKLTDAGQTIDDKNIIIQGTDPETQDVWSLIGGTLAGQEGVIELTLTWTES</sequence>
<evidence type="ECO:0000256" key="1">
    <source>
        <dbReference type="SAM" id="MobiDB-lite"/>
    </source>
</evidence>
<protein>
    <recommendedName>
        <fullName evidence="5">Lipoprotein</fullName>
    </recommendedName>
</protein>
<dbReference type="PROSITE" id="PS51257">
    <property type="entry name" value="PROKAR_LIPOPROTEIN"/>
    <property type="match status" value="1"/>
</dbReference>
<feature type="compositionally biased region" description="Polar residues" evidence="1">
    <location>
        <begin position="40"/>
        <end position="68"/>
    </location>
</feature>
<reference evidence="4" key="2">
    <citation type="submission" date="2016-01" db="EMBL/GenBank/DDBJ databases">
        <title>Draft Genome Sequence of Paenibacillus amylolyticus Heshi-A3 that Was Isolated from Fermented Rice Bran with Aging Salted Mackerel, Which Was Named Heshiko as Traditional Fermented Seafood in Japan.</title>
        <authorList>
            <person name="Akuzawa S."/>
            <person name="Nakagawa J."/>
            <person name="Kanekatsu T."/>
            <person name="Kubota E."/>
            <person name="Ohtake R."/>
            <person name="Suzuki T."/>
            <person name="Kanesaki Y."/>
        </authorList>
    </citation>
    <scope>NUCLEOTIDE SEQUENCE [LARGE SCALE GENOMIC DNA]</scope>
    <source>
        <strain evidence="4">Heshi-A3</strain>
    </source>
</reference>
<evidence type="ECO:0000313" key="4">
    <source>
        <dbReference type="Proteomes" id="UP000069697"/>
    </source>
</evidence>
<comment type="caution">
    <text evidence="3">The sequence shown here is derived from an EMBL/GenBank/DDBJ whole genome shotgun (WGS) entry which is preliminary data.</text>
</comment>
<feature type="signal peptide" evidence="2">
    <location>
        <begin position="1"/>
        <end position="26"/>
    </location>
</feature>
<accession>A0A124DY79</accession>
<evidence type="ECO:0000256" key="2">
    <source>
        <dbReference type="SAM" id="SignalP"/>
    </source>
</evidence>
<dbReference type="RefSeq" id="WP_062835727.1">
    <property type="nucleotide sequence ID" value="NZ_BCNV01000001.1"/>
</dbReference>
<proteinExistence type="predicted"/>
<evidence type="ECO:0008006" key="5">
    <source>
        <dbReference type="Google" id="ProtNLM"/>
    </source>
</evidence>